<dbReference type="InterPro" id="IPR035441">
    <property type="entry name" value="TFIIS/LEDGF_dom_sf"/>
</dbReference>
<protein>
    <recommendedName>
        <fullName evidence="2">TFIIS N-terminal domain-containing protein</fullName>
    </recommendedName>
</protein>
<gene>
    <name evidence="3" type="ORF">CQW23_18770</name>
</gene>
<feature type="compositionally biased region" description="Basic and acidic residues" evidence="1">
    <location>
        <begin position="65"/>
        <end position="74"/>
    </location>
</feature>
<dbReference type="OrthoDB" id="1724603at2759"/>
<dbReference type="Gene3D" id="1.20.930.10">
    <property type="entry name" value="Conserved domain common to transcription factors TFIIS, elongin A, CRSP70"/>
    <property type="match status" value="1"/>
</dbReference>
<dbReference type="EMBL" id="MLFT02000008">
    <property type="protein sequence ID" value="PHT39916.1"/>
    <property type="molecule type" value="Genomic_DNA"/>
</dbReference>
<evidence type="ECO:0000259" key="2">
    <source>
        <dbReference type="Pfam" id="PF08711"/>
    </source>
</evidence>
<feature type="domain" description="TFIIS N-terminal" evidence="2">
    <location>
        <begin position="29"/>
        <end position="58"/>
    </location>
</feature>
<reference evidence="4" key="2">
    <citation type="journal article" date="2017" name="J. Anim. Genet.">
        <title>Multiple reference genome sequences of hot pepper reveal the massive evolution of plant disease resistance genes by retroduplication.</title>
        <authorList>
            <person name="Kim S."/>
            <person name="Park J."/>
            <person name="Yeom S.-I."/>
            <person name="Kim Y.-M."/>
            <person name="Seo E."/>
            <person name="Kim K.-T."/>
            <person name="Kim M.-S."/>
            <person name="Lee J.M."/>
            <person name="Cheong K."/>
            <person name="Shin H.-S."/>
            <person name="Kim S.-B."/>
            <person name="Han K."/>
            <person name="Lee J."/>
            <person name="Park M."/>
            <person name="Lee H.-A."/>
            <person name="Lee H.-Y."/>
            <person name="Lee Y."/>
            <person name="Oh S."/>
            <person name="Lee J.H."/>
            <person name="Choi E."/>
            <person name="Choi E."/>
            <person name="Lee S.E."/>
            <person name="Jeon J."/>
            <person name="Kim H."/>
            <person name="Choi G."/>
            <person name="Song H."/>
            <person name="Lee J."/>
            <person name="Lee S.-C."/>
            <person name="Kwon J.-K."/>
            <person name="Lee H.-Y."/>
            <person name="Koo N."/>
            <person name="Hong Y."/>
            <person name="Kim R.W."/>
            <person name="Kang W.-H."/>
            <person name="Huh J.H."/>
            <person name="Kang B.-C."/>
            <person name="Yang T.-J."/>
            <person name="Lee Y.-H."/>
            <person name="Bennetzen J.L."/>
            <person name="Choi D."/>
        </authorList>
    </citation>
    <scope>NUCLEOTIDE SEQUENCE [LARGE SCALE GENOMIC DNA]</scope>
    <source>
        <strain evidence="4">cv. PBC81</strain>
    </source>
</reference>
<evidence type="ECO:0000256" key="1">
    <source>
        <dbReference type="SAM" id="MobiDB-lite"/>
    </source>
</evidence>
<accession>A0A2G2W3W3</accession>
<feature type="region of interest" description="Disordered" evidence="1">
    <location>
        <begin position="65"/>
        <end position="113"/>
    </location>
</feature>
<dbReference type="InterPro" id="IPR044204">
    <property type="entry name" value="IWS1/2"/>
</dbReference>
<dbReference type="AlphaFoldDB" id="A0A2G2W3W3"/>
<dbReference type="Proteomes" id="UP000224567">
    <property type="component" value="Unassembled WGS sequence"/>
</dbReference>
<evidence type="ECO:0000313" key="4">
    <source>
        <dbReference type="Proteomes" id="UP000224567"/>
    </source>
</evidence>
<proteinExistence type="predicted"/>
<dbReference type="InterPro" id="IPR017923">
    <property type="entry name" value="TFIIS_N"/>
</dbReference>
<organism evidence="3 4">
    <name type="scientific">Capsicum baccatum</name>
    <name type="common">Peruvian pepper</name>
    <dbReference type="NCBI Taxonomy" id="33114"/>
    <lineage>
        <taxon>Eukaryota</taxon>
        <taxon>Viridiplantae</taxon>
        <taxon>Streptophyta</taxon>
        <taxon>Embryophyta</taxon>
        <taxon>Tracheophyta</taxon>
        <taxon>Spermatophyta</taxon>
        <taxon>Magnoliopsida</taxon>
        <taxon>eudicotyledons</taxon>
        <taxon>Gunneridae</taxon>
        <taxon>Pentapetalae</taxon>
        <taxon>asterids</taxon>
        <taxon>lamiids</taxon>
        <taxon>Solanales</taxon>
        <taxon>Solanaceae</taxon>
        <taxon>Solanoideae</taxon>
        <taxon>Capsiceae</taxon>
        <taxon>Capsicum</taxon>
    </lineage>
</organism>
<dbReference type="PANTHER" id="PTHR47350">
    <property type="entry name" value="PROTEIN IWS1 HOMOLOG 1"/>
    <property type="match status" value="1"/>
</dbReference>
<comment type="caution">
    <text evidence="3">The sequence shown here is derived from an EMBL/GenBank/DDBJ whole genome shotgun (WGS) entry which is preliminary data.</text>
</comment>
<keyword evidence="4" id="KW-1185">Reference proteome</keyword>
<sequence>MNLAMRFTFALSACISGIIMTTLAVNPAVIMFLSKSDEEITPNRKLAKELVDKWSRPIFSKSTRFDDMRNHEDETGSQYRRPSMIRSVSKASGMESRDDDLDLVGFAQGKKSG</sequence>
<reference evidence="3 4" key="1">
    <citation type="journal article" date="2017" name="Genome Biol.">
        <title>New reference genome sequences of hot pepper reveal the massive evolution of plant disease-resistance genes by retroduplication.</title>
        <authorList>
            <person name="Kim S."/>
            <person name="Park J."/>
            <person name="Yeom S.I."/>
            <person name="Kim Y.M."/>
            <person name="Seo E."/>
            <person name="Kim K.T."/>
            <person name="Kim M.S."/>
            <person name="Lee J.M."/>
            <person name="Cheong K."/>
            <person name="Shin H.S."/>
            <person name="Kim S.B."/>
            <person name="Han K."/>
            <person name="Lee J."/>
            <person name="Park M."/>
            <person name="Lee H.A."/>
            <person name="Lee H.Y."/>
            <person name="Lee Y."/>
            <person name="Oh S."/>
            <person name="Lee J.H."/>
            <person name="Choi E."/>
            <person name="Choi E."/>
            <person name="Lee S.E."/>
            <person name="Jeon J."/>
            <person name="Kim H."/>
            <person name="Choi G."/>
            <person name="Song H."/>
            <person name="Lee J."/>
            <person name="Lee S.C."/>
            <person name="Kwon J.K."/>
            <person name="Lee H.Y."/>
            <person name="Koo N."/>
            <person name="Hong Y."/>
            <person name="Kim R.W."/>
            <person name="Kang W.H."/>
            <person name="Huh J.H."/>
            <person name="Kang B.C."/>
            <person name="Yang T.J."/>
            <person name="Lee Y.H."/>
            <person name="Bennetzen J.L."/>
            <person name="Choi D."/>
        </authorList>
    </citation>
    <scope>NUCLEOTIDE SEQUENCE [LARGE SCALE GENOMIC DNA]</scope>
    <source>
        <strain evidence="4">cv. PBC81</strain>
    </source>
</reference>
<dbReference type="GO" id="GO:0032784">
    <property type="term" value="P:regulation of DNA-templated transcription elongation"/>
    <property type="evidence" value="ECO:0007669"/>
    <property type="project" value="InterPro"/>
</dbReference>
<name>A0A2G2W3W3_CAPBA</name>
<dbReference type="GO" id="GO:0009742">
    <property type="term" value="P:brassinosteroid mediated signaling pathway"/>
    <property type="evidence" value="ECO:0007669"/>
    <property type="project" value="InterPro"/>
</dbReference>
<dbReference type="PANTHER" id="PTHR47350:SF4">
    <property type="entry name" value="PROTEIN IWS1 HOMOLOG 1"/>
    <property type="match status" value="1"/>
</dbReference>
<dbReference type="STRING" id="33114.A0A2G2W3W3"/>
<dbReference type="Pfam" id="PF08711">
    <property type="entry name" value="Med26"/>
    <property type="match status" value="1"/>
</dbReference>
<evidence type="ECO:0000313" key="3">
    <source>
        <dbReference type="EMBL" id="PHT39916.1"/>
    </source>
</evidence>